<dbReference type="InterPro" id="IPR045357">
    <property type="entry name" value="Aminopeptidase_N-like_N"/>
</dbReference>
<dbReference type="GO" id="GO:0004177">
    <property type="term" value="F:aminopeptidase activity"/>
    <property type="evidence" value="ECO:0007669"/>
    <property type="project" value="UniProtKB-KW"/>
</dbReference>
<comment type="similarity">
    <text evidence="3">Belongs to the peptidase M1 family.</text>
</comment>
<evidence type="ECO:0000256" key="1">
    <source>
        <dbReference type="ARBA" id="ARBA00000098"/>
    </source>
</evidence>
<keyword evidence="7" id="KW-0645">Protease</keyword>
<dbReference type="Pfam" id="PF17900">
    <property type="entry name" value="Peptidase_M1_N"/>
    <property type="match status" value="1"/>
</dbReference>
<keyword evidence="11" id="KW-0482">Metalloprotease</keyword>
<dbReference type="InterPro" id="IPR027268">
    <property type="entry name" value="Peptidase_M4/M1_CTD_sf"/>
</dbReference>
<dbReference type="PANTHER" id="PTHR11533">
    <property type="entry name" value="PROTEASE M1 ZINC METALLOPROTEASE"/>
    <property type="match status" value="1"/>
</dbReference>
<dbReference type="SUPFAM" id="SSF55486">
    <property type="entry name" value="Metalloproteases ('zincins'), catalytic domain"/>
    <property type="match status" value="1"/>
</dbReference>
<evidence type="ECO:0000256" key="8">
    <source>
        <dbReference type="ARBA" id="ARBA00022723"/>
    </source>
</evidence>
<dbReference type="EC" id="3.4.11.2" evidence="4"/>
<dbReference type="Gene3D" id="2.60.40.1730">
    <property type="entry name" value="tricorn interacting facor f3 domain"/>
    <property type="match status" value="1"/>
</dbReference>
<evidence type="ECO:0000313" key="18">
    <source>
        <dbReference type="Proteomes" id="UP000658754"/>
    </source>
</evidence>
<dbReference type="CDD" id="cd09602">
    <property type="entry name" value="M1_APN"/>
    <property type="match status" value="1"/>
</dbReference>
<evidence type="ECO:0000256" key="4">
    <source>
        <dbReference type="ARBA" id="ARBA00012564"/>
    </source>
</evidence>
<keyword evidence="8" id="KW-0479">Metal-binding</keyword>
<feature type="domain" description="Aminopeptidase N-like N-terminal" evidence="16">
    <location>
        <begin position="120"/>
        <end position="195"/>
    </location>
</feature>
<dbReference type="PANTHER" id="PTHR11533:SF174">
    <property type="entry name" value="PUROMYCIN-SENSITIVE AMINOPEPTIDASE-RELATED"/>
    <property type="match status" value="1"/>
</dbReference>
<evidence type="ECO:0000256" key="2">
    <source>
        <dbReference type="ARBA" id="ARBA00001947"/>
    </source>
</evidence>
<feature type="domain" description="Peptidase M1 membrane alanine aminopeptidase" evidence="14">
    <location>
        <begin position="245"/>
        <end position="455"/>
    </location>
</feature>
<name>A0ABQ2CE81_9MICC</name>
<dbReference type="RefSeq" id="WP_188729745.1">
    <property type="nucleotide sequence ID" value="NZ_BMKV01000003.1"/>
</dbReference>
<evidence type="ECO:0000256" key="12">
    <source>
        <dbReference type="ARBA" id="ARBA00029811"/>
    </source>
</evidence>
<dbReference type="InterPro" id="IPR050344">
    <property type="entry name" value="Peptidase_M1_aminopeptidases"/>
</dbReference>
<protein>
    <recommendedName>
        <fullName evidence="5">Aminopeptidase N</fullName>
        <ecNumber evidence="4">3.4.11.2</ecNumber>
    </recommendedName>
    <alternativeName>
        <fullName evidence="12">Alanine aminopeptidase</fullName>
    </alternativeName>
    <alternativeName>
        <fullName evidence="13">Lysyl aminopeptidase</fullName>
    </alternativeName>
</protein>
<comment type="caution">
    <text evidence="17">The sequence shown here is derived from an EMBL/GenBank/DDBJ whole genome shotgun (WGS) entry which is preliminary data.</text>
</comment>
<evidence type="ECO:0000256" key="13">
    <source>
        <dbReference type="ARBA" id="ARBA00031533"/>
    </source>
</evidence>
<comment type="catalytic activity">
    <reaction evidence="1">
        <text>Release of an N-terminal amino acid, Xaa-|-Yaa- from a peptide, amide or arylamide. Xaa is preferably Ala, but may be most amino acids including Pro (slow action). When a terminal hydrophobic residue is followed by a prolyl residue, the two may be released as an intact Xaa-Pro dipeptide.</text>
        <dbReference type="EC" id="3.4.11.2"/>
    </reaction>
</comment>
<dbReference type="InterPro" id="IPR012778">
    <property type="entry name" value="Pept_M1_aminopeptidase"/>
</dbReference>
<dbReference type="NCBIfam" id="TIGR02412">
    <property type="entry name" value="pepN_strep_liv"/>
    <property type="match status" value="1"/>
</dbReference>
<dbReference type="Proteomes" id="UP000658754">
    <property type="component" value="Unassembled WGS sequence"/>
</dbReference>
<evidence type="ECO:0000259" key="16">
    <source>
        <dbReference type="Pfam" id="PF17900"/>
    </source>
</evidence>
<dbReference type="InterPro" id="IPR042097">
    <property type="entry name" value="Aminopeptidase_N-like_N_sf"/>
</dbReference>
<evidence type="ECO:0000313" key="17">
    <source>
        <dbReference type="EMBL" id="GGI82513.1"/>
    </source>
</evidence>
<organism evidence="17 18">
    <name type="scientific">Pseudarthrobacter scleromae</name>
    <dbReference type="NCBI Taxonomy" id="158897"/>
    <lineage>
        <taxon>Bacteria</taxon>
        <taxon>Bacillati</taxon>
        <taxon>Actinomycetota</taxon>
        <taxon>Actinomycetes</taxon>
        <taxon>Micrococcales</taxon>
        <taxon>Micrococcaceae</taxon>
        <taxon>Pseudarthrobacter</taxon>
    </lineage>
</organism>
<keyword evidence="18" id="KW-1185">Reference proteome</keyword>
<dbReference type="InterPro" id="IPR024571">
    <property type="entry name" value="ERAP1-like_C_dom"/>
</dbReference>
<evidence type="ECO:0000256" key="7">
    <source>
        <dbReference type="ARBA" id="ARBA00022670"/>
    </source>
</evidence>
<feature type="domain" description="ERAP1-like C-terminal" evidence="15">
    <location>
        <begin position="564"/>
        <end position="878"/>
    </location>
</feature>
<accession>A0ABQ2CE81</accession>
<dbReference type="SUPFAM" id="SSF63737">
    <property type="entry name" value="Leukotriene A4 hydrolase N-terminal domain"/>
    <property type="match status" value="1"/>
</dbReference>
<sequence length="898" mass="97558">MSHENLQRDEAAHRSALISTTGYDVSLDVRQAANPEVAGYPTRSIITFTASEPGASTFLDFIGEVHSVVLNGRELRVEDVADGARIRLDNLQSENRVDVTGTALYSRSGEGMHRFFDPADGQCYLYTQYEPADARRVFANFEQPDLKASFTFHVTAPAGWQVASNGREAARTLLSGDPSAARWDFATTGRMSTYITTVLAGPYFKAEDRWQATLDDGTSLDVPLALYCRASMAHSFDTHELFRLTKNGLDFFNRLFDYPYPWGKYDQAFVPEYNLGAMENPGLVTFTESYVFTSRATDAQYQGRANTLMHEMAHMWFGDLVTMQWWDDLWLKESFADYMGTLGVDRATDWDTAWVNFANKRKAWAYVQDQLPTTHPIVADIPDLEAAKQNFDGITYAKGASVLKQLVAYVGFEAFISGSRDYFRKHAYGNTTLDDLLAALSASSGRDLAGWAQQWLQTSGISTLSLEIVPGKTVPGEVVPGAVVPGADVPDAADDGVLGRAVIVQAAADPVTGREELRPHRLRVGSYNFDGGGALVRTDSFETDVAGARTELPQLAGKPRPALLLVNDDDLTYAKVRLDPASEATVRSSLDRIGDPMARALCWTALWNSARDGESPAARYVEAVVAFGPAETGIGVLLNILDNAGTAVERYTPAGERAALRSTFLAAAAAELDRAAPGSDQQLAWARTLASASRHDDAMLPRLRGLLDGTAPVAGLAVDAELRWHLWHALAANGQAAVEELDAELARDTTASGRAGHATALAARPDPEAKAAAWKAAVDGNELSNQLLSATISGFVTAPADLLEPYVEPYFGCLRSVWEERSIEIASRIVRGLYPLAQDLPEGTDPAAHPAIRRTDEWLAANADAPRALQRIIVEQRSHLLRALTAQAAVVSTPSIAP</sequence>
<dbReference type="InterPro" id="IPR014782">
    <property type="entry name" value="Peptidase_M1_dom"/>
</dbReference>
<dbReference type="Gene3D" id="1.10.390.10">
    <property type="entry name" value="Neutral Protease Domain 2"/>
    <property type="match status" value="1"/>
</dbReference>
<evidence type="ECO:0000256" key="5">
    <source>
        <dbReference type="ARBA" id="ARBA00015611"/>
    </source>
</evidence>
<proteinExistence type="inferred from homology"/>
<dbReference type="InterPro" id="IPR001930">
    <property type="entry name" value="Peptidase_M1"/>
</dbReference>
<gene>
    <name evidence="17" type="ORF">GCM10007175_19860</name>
</gene>
<evidence type="ECO:0000256" key="11">
    <source>
        <dbReference type="ARBA" id="ARBA00023049"/>
    </source>
</evidence>
<keyword evidence="9" id="KW-0378">Hydrolase</keyword>
<evidence type="ECO:0000259" key="14">
    <source>
        <dbReference type="Pfam" id="PF01433"/>
    </source>
</evidence>
<dbReference type="EMBL" id="BMKV01000003">
    <property type="protein sequence ID" value="GGI82513.1"/>
    <property type="molecule type" value="Genomic_DNA"/>
</dbReference>
<dbReference type="Pfam" id="PF11838">
    <property type="entry name" value="ERAP1_C"/>
    <property type="match status" value="1"/>
</dbReference>
<keyword evidence="6 17" id="KW-0031">Aminopeptidase</keyword>
<dbReference type="Pfam" id="PF01433">
    <property type="entry name" value="Peptidase_M1"/>
    <property type="match status" value="1"/>
</dbReference>
<reference evidence="18" key="1">
    <citation type="journal article" date="2019" name="Int. J. Syst. Evol. Microbiol.">
        <title>The Global Catalogue of Microorganisms (GCM) 10K type strain sequencing project: providing services to taxonomists for standard genome sequencing and annotation.</title>
        <authorList>
            <consortium name="The Broad Institute Genomics Platform"/>
            <consortium name="The Broad Institute Genome Sequencing Center for Infectious Disease"/>
            <person name="Wu L."/>
            <person name="Ma J."/>
        </authorList>
    </citation>
    <scope>NUCLEOTIDE SEQUENCE [LARGE SCALE GENOMIC DNA]</scope>
    <source>
        <strain evidence="18">CGMCC 1.3601</strain>
    </source>
</reference>
<dbReference type="PRINTS" id="PR00756">
    <property type="entry name" value="ALADIPTASE"/>
</dbReference>
<comment type="cofactor">
    <cofactor evidence="2">
        <name>Zn(2+)</name>
        <dbReference type="ChEBI" id="CHEBI:29105"/>
    </cofactor>
</comment>
<evidence type="ECO:0000259" key="15">
    <source>
        <dbReference type="Pfam" id="PF11838"/>
    </source>
</evidence>
<keyword evidence="10" id="KW-0862">Zinc</keyword>
<evidence type="ECO:0000256" key="6">
    <source>
        <dbReference type="ARBA" id="ARBA00022438"/>
    </source>
</evidence>
<evidence type="ECO:0000256" key="3">
    <source>
        <dbReference type="ARBA" id="ARBA00010136"/>
    </source>
</evidence>
<evidence type="ECO:0000256" key="10">
    <source>
        <dbReference type="ARBA" id="ARBA00022833"/>
    </source>
</evidence>
<evidence type="ECO:0000256" key="9">
    <source>
        <dbReference type="ARBA" id="ARBA00022801"/>
    </source>
</evidence>